<evidence type="ECO:0000313" key="1">
    <source>
        <dbReference type="EMBL" id="KAJ8069947.1"/>
    </source>
</evidence>
<dbReference type="AlphaFoldDB" id="A0A9X0DQ86"/>
<dbReference type="Proteomes" id="UP001152300">
    <property type="component" value="Unassembled WGS sequence"/>
</dbReference>
<dbReference type="EMBL" id="JAPEIS010000001">
    <property type="protein sequence ID" value="KAJ8069947.1"/>
    <property type="molecule type" value="Genomic_DNA"/>
</dbReference>
<comment type="caution">
    <text evidence="1">The sequence shown here is derived from an EMBL/GenBank/DDBJ whole genome shotgun (WGS) entry which is preliminary data.</text>
</comment>
<keyword evidence="2" id="KW-1185">Reference proteome</keyword>
<proteinExistence type="predicted"/>
<name>A0A9X0DQ86_9HELO</name>
<protein>
    <submittedName>
        <fullName evidence="1">Uncharacterized protein</fullName>
    </submittedName>
</protein>
<sequence length="163" mass="18223">MYIHLIHMPIWMVIRDPTCLSDRYPLREFTGPRNLGSTTLLFRLFGPCTFLRPKKPPLLLPTLLPPPNAKPASTLESDSSSEADSHASSSLLWSVSRLTLRREEVAVSGTPRPFLPILSFLIWSLASLASPAPTAKISASVAIRFPLLQLCHNERYVAYRDAR</sequence>
<gene>
    <name evidence="1" type="ORF">OCU04_000353</name>
</gene>
<organism evidence="1 2">
    <name type="scientific">Sclerotinia nivalis</name>
    <dbReference type="NCBI Taxonomy" id="352851"/>
    <lineage>
        <taxon>Eukaryota</taxon>
        <taxon>Fungi</taxon>
        <taxon>Dikarya</taxon>
        <taxon>Ascomycota</taxon>
        <taxon>Pezizomycotina</taxon>
        <taxon>Leotiomycetes</taxon>
        <taxon>Helotiales</taxon>
        <taxon>Sclerotiniaceae</taxon>
        <taxon>Sclerotinia</taxon>
    </lineage>
</organism>
<evidence type="ECO:0000313" key="2">
    <source>
        <dbReference type="Proteomes" id="UP001152300"/>
    </source>
</evidence>
<accession>A0A9X0DQ86</accession>
<reference evidence="1" key="1">
    <citation type="submission" date="2022-11" db="EMBL/GenBank/DDBJ databases">
        <title>Genome Resource of Sclerotinia nivalis Strain SnTB1, a Plant Pathogen Isolated from American Ginseng.</title>
        <authorList>
            <person name="Fan S."/>
        </authorList>
    </citation>
    <scope>NUCLEOTIDE SEQUENCE</scope>
    <source>
        <strain evidence="1">SnTB1</strain>
    </source>
</reference>